<keyword evidence="2" id="KW-1185">Reference proteome</keyword>
<proteinExistence type="predicted"/>
<sequence length="174" mass="19942">MPHISQIDYTTAAPDIREAHDEEVRARGHVTNMKRTLLHSPPAYRAYMEWYTLRDELAKALPDRAFWLYSHAISAASDCLICTLFFRRALIDAGFSPEEFQPDEEEQLLIDFGQAIARNSNAVPPEIWARISERYDEKTRVDLVAFAGLMIATNIFNNVVEVSPDPELEPYRKA</sequence>
<dbReference type="Proteomes" id="UP000533306">
    <property type="component" value="Unassembled WGS sequence"/>
</dbReference>
<dbReference type="Gene3D" id="1.20.1290.10">
    <property type="entry name" value="AhpD-like"/>
    <property type="match status" value="1"/>
</dbReference>
<dbReference type="RefSeq" id="WP_183832096.1">
    <property type="nucleotide sequence ID" value="NZ_JACHEU010000003.1"/>
</dbReference>
<keyword evidence="1" id="KW-0560">Oxidoreductase</keyword>
<accession>A0A7W9VWM9</accession>
<dbReference type="EMBL" id="JACHEU010000003">
    <property type="protein sequence ID" value="MBB6013906.1"/>
    <property type="molecule type" value="Genomic_DNA"/>
</dbReference>
<dbReference type="SUPFAM" id="SSF69118">
    <property type="entry name" value="AhpD-like"/>
    <property type="match status" value="1"/>
</dbReference>
<comment type="caution">
    <text evidence="1">The sequence shown here is derived from an EMBL/GenBank/DDBJ whole genome shotgun (WGS) entry which is preliminary data.</text>
</comment>
<evidence type="ECO:0000313" key="1">
    <source>
        <dbReference type="EMBL" id="MBB6013906.1"/>
    </source>
</evidence>
<protein>
    <submittedName>
        <fullName evidence="1">Alkylhydroperoxidase family enzyme</fullName>
    </submittedName>
</protein>
<keyword evidence="1" id="KW-0575">Peroxidase</keyword>
<name>A0A7W9VWM9_9HYPH</name>
<dbReference type="GO" id="GO:0004601">
    <property type="term" value="F:peroxidase activity"/>
    <property type="evidence" value="ECO:0007669"/>
    <property type="project" value="UniProtKB-KW"/>
</dbReference>
<dbReference type="InterPro" id="IPR029032">
    <property type="entry name" value="AhpD-like"/>
</dbReference>
<organism evidence="1 2">
    <name type="scientific">Aquamicrobium lusatiense</name>
    <dbReference type="NCBI Taxonomy" id="89772"/>
    <lineage>
        <taxon>Bacteria</taxon>
        <taxon>Pseudomonadati</taxon>
        <taxon>Pseudomonadota</taxon>
        <taxon>Alphaproteobacteria</taxon>
        <taxon>Hyphomicrobiales</taxon>
        <taxon>Phyllobacteriaceae</taxon>
        <taxon>Aquamicrobium</taxon>
    </lineage>
</organism>
<reference evidence="1 2" key="1">
    <citation type="submission" date="2020-08" db="EMBL/GenBank/DDBJ databases">
        <title>Genomic Encyclopedia of Type Strains, Phase IV (KMG-IV): sequencing the most valuable type-strain genomes for metagenomic binning, comparative biology and taxonomic classification.</title>
        <authorList>
            <person name="Goeker M."/>
        </authorList>
    </citation>
    <scope>NUCLEOTIDE SEQUENCE [LARGE SCALE GENOMIC DNA]</scope>
    <source>
        <strain evidence="1 2">DSM 11099</strain>
    </source>
</reference>
<evidence type="ECO:0000313" key="2">
    <source>
        <dbReference type="Proteomes" id="UP000533306"/>
    </source>
</evidence>
<gene>
    <name evidence="1" type="ORF">HNR59_003300</name>
</gene>
<dbReference type="AlphaFoldDB" id="A0A7W9VWM9"/>